<keyword evidence="3" id="KW-1185">Reference proteome</keyword>
<dbReference type="RefSeq" id="WP_106624026.1">
    <property type="nucleotide sequence ID" value="NZ_CP032819.1"/>
</dbReference>
<evidence type="ECO:0000313" key="3">
    <source>
        <dbReference type="Proteomes" id="UP000270673"/>
    </source>
</evidence>
<dbReference type="Pfam" id="PF12669">
    <property type="entry name" value="FeoB_associated"/>
    <property type="match status" value="1"/>
</dbReference>
<keyword evidence="1" id="KW-0472">Membrane</keyword>
<dbReference type="AlphaFoldDB" id="A0A3S9VYG3"/>
<proteinExistence type="predicted"/>
<evidence type="ECO:0000313" key="2">
    <source>
        <dbReference type="EMBL" id="AZS31594.1"/>
    </source>
</evidence>
<dbReference type="Proteomes" id="UP000270673">
    <property type="component" value="Chromosome"/>
</dbReference>
<evidence type="ECO:0000256" key="1">
    <source>
        <dbReference type="SAM" id="Phobius"/>
    </source>
</evidence>
<protein>
    <submittedName>
        <fullName evidence="2">FeoB-associated Cys-rich membrane protein</fullName>
    </submittedName>
</protein>
<reference evidence="2 3" key="1">
    <citation type="submission" date="2018-10" db="EMBL/GenBank/DDBJ databases">
        <title>Butyricimonas faecalis sp. nov., isolated from human faeces and emended description of the genus Butyricimonas.</title>
        <authorList>
            <person name="Le Roy T."/>
            <person name="Van der Smissen P."/>
            <person name="Paquot A."/>
            <person name="Delzenne N."/>
            <person name="Muccioli G."/>
            <person name="Collet J.-F."/>
            <person name="Cani P.D."/>
        </authorList>
    </citation>
    <scope>NUCLEOTIDE SEQUENCE [LARGE SCALE GENOMIC DNA]</scope>
    <source>
        <strain evidence="2 3">H184</strain>
    </source>
</reference>
<dbReference type="KEGG" id="buy:D8S85_19925"/>
<sequence>MEIQLTLTYIIVAIALVFAGRGIYRLFRNAKKGKGCGCNCGCGGKGTNKKSCL</sequence>
<accession>A0A3S9VYG3</accession>
<organism evidence="2 3">
    <name type="scientific">Butyricimonas faecalis</name>
    <dbReference type="NCBI Taxonomy" id="2093856"/>
    <lineage>
        <taxon>Bacteria</taxon>
        <taxon>Pseudomonadati</taxon>
        <taxon>Bacteroidota</taxon>
        <taxon>Bacteroidia</taxon>
        <taxon>Bacteroidales</taxon>
        <taxon>Odoribacteraceae</taxon>
        <taxon>Butyricimonas</taxon>
    </lineage>
</organism>
<keyword evidence="1" id="KW-1133">Transmembrane helix</keyword>
<feature type="transmembrane region" description="Helical" evidence="1">
    <location>
        <begin position="6"/>
        <end position="24"/>
    </location>
</feature>
<dbReference type="OrthoDB" id="1100372at2"/>
<keyword evidence="1" id="KW-0812">Transmembrane</keyword>
<dbReference type="EMBL" id="CP032819">
    <property type="protein sequence ID" value="AZS31594.1"/>
    <property type="molecule type" value="Genomic_DNA"/>
</dbReference>
<name>A0A3S9VYG3_9BACT</name>
<gene>
    <name evidence="2" type="ORF">D8S85_19925</name>
</gene>